<dbReference type="AlphaFoldDB" id="A0A1F5NVP8"/>
<organism evidence="3 4">
    <name type="scientific">Candidatus Doudnabacteria bacterium RIFCSPHIGHO2_01_FULL_43_23</name>
    <dbReference type="NCBI Taxonomy" id="1817822"/>
    <lineage>
        <taxon>Bacteria</taxon>
        <taxon>Candidatus Doudnaibacteriota</taxon>
    </lineage>
</organism>
<evidence type="ECO:0000313" key="4">
    <source>
        <dbReference type="Proteomes" id="UP000177912"/>
    </source>
</evidence>
<dbReference type="InterPro" id="IPR039448">
    <property type="entry name" value="Beta_helix"/>
</dbReference>
<protein>
    <recommendedName>
        <fullName evidence="2">Right handed beta helix domain-containing protein</fullName>
    </recommendedName>
</protein>
<feature type="transmembrane region" description="Helical" evidence="1">
    <location>
        <begin position="27"/>
        <end position="48"/>
    </location>
</feature>
<keyword evidence="1" id="KW-0472">Membrane</keyword>
<dbReference type="Proteomes" id="UP000177912">
    <property type="component" value="Unassembled WGS sequence"/>
</dbReference>
<dbReference type="Pfam" id="PF13229">
    <property type="entry name" value="Beta_helix"/>
    <property type="match status" value="2"/>
</dbReference>
<dbReference type="InterPro" id="IPR012334">
    <property type="entry name" value="Pectin_lyas_fold"/>
</dbReference>
<evidence type="ECO:0000256" key="1">
    <source>
        <dbReference type="SAM" id="Phobius"/>
    </source>
</evidence>
<dbReference type="NCBIfam" id="NF041518">
    <property type="entry name" value="choice_anch_Q"/>
    <property type="match status" value="1"/>
</dbReference>
<accession>A0A1F5NVP8</accession>
<dbReference type="InterPro" id="IPR011050">
    <property type="entry name" value="Pectin_lyase_fold/virulence"/>
</dbReference>
<keyword evidence="1" id="KW-0812">Transmembrane</keyword>
<dbReference type="STRING" id="1817822.A2826_03030"/>
<comment type="caution">
    <text evidence="3">The sequence shown here is derived from an EMBL/GenBank/DDBJ whole genome shotgun (WGS) entry which is preliminary data.</text>
</comment>
<gene>
    <name evidence="3" type="ORF">A2826_03030</name>
</gene>
<evidence type="ECO:0000259" key="2">
    <source>
        <dbReference type="Pfam" id="PF13229"/>
    </source>
</evidence>
<dbReference type="EMBL" id="MFEI01000003">
    <property type="protein sequence ID" value="OGE81756.1"/>
    <property type="molecule type" value="Genomic_DNA"/>
</dbReference>
<sequence>MNKLHIFISKYSHWYARWHESKFYTQFHWGIFFVALIFFAGSLLLIIASDHKQIKDTTFSEKIYYVNSQSGDDAYSGTSQEQSWKSLGKLQDVDFLPGEKIILSGVFEESLSINSSGRPAAVISIEGESANIAGINLSDIHYLEIKNVIIAGSALASRIQNSSHISISESEFIENSVTIFNLDHSSDIAFVENKFSKNKSKNENFLIFGSEAENLLFTNNEFTENAGSILDIQESKNLIFNSNSITGSDEQSARYMVELRGAEDVIFKKNKIFGFRGPGALNFIDTTGIEITANLLVGNQDAGLRIERGGDGKILNNTIYGLGFWQTKKAIVLRESKDLEVFNNITMDILEYALDVDENSVESLNSDYNNWVGSLGLAIFGEQSLVSLDDLRLASGQDAHSMSHDPRFVNIFEKDFHLSASSLMIDSGVDRGVDADFDGVAIPQGVLPDLGAFEFVK</sequence>
<keyword evidence="1" id="KW-1133">Transmembrane helix</keyword>
<feature type="domain" description="Right handed beta helix" evidence="2">
    <location>
        <begin position="258"/>
        <end position="359"/>
    </location>
</feature>
<name>A0A1F5NVP8_9BACT</name>
<dbReference type="Gene3D" id="2.160.20.10">
    <property type="entry name" value="Single-stranded right-handed beta-helix, Pectin lyase-like"/>
    <property type="match status" value="1"/>
</dbReference>
<evidence type="ECO:0000313" key="3">
    <source>
        <dbReference type="EMBL" id="OGE81756.1"/>
    </source>
</evidence>
<reference evidence="3 4" key="1">
    <citation type="journal article" date="2016" name="Nat. Commun.">
        <title>Thousands of microbial genomes shed light on interconnected biogeochemical processes in an aquifer system.</title>
        <authorList>
            <person name="Anantharaman K."/>
            <person name="Brown C.T."/>
            <person name="Hug L.A."/>
            <person name="Sharon I."/>
            <person name="Castelle C.J."/>
            <person name="Probst A.J."/>
            <person name="Thomas B.C."/>
            <person name="Singh A."/>
            <person name="Wilkins M.J."/>
            <person name="Karaoz U."/>
            <person name="Brodie E.L."/>
            <person name="Williams K.H."/>
            <person name="Hubbard S.S."/>
            <person name="Banfield J.F."/>
        </authorList>
    </citation>
    <scope>NUCLEOTIDE SEQUENCE [LARGE SCALE GENOMIC DNA]</scope>
</reference>
<dbReference type="SUPFAM" id="SSF51126">
    <property type="entry name" value="Pectin lyase-like"/>
    <property type="match status" value="1"/>
</dbReference>
<dbReference type="InterPro" id="IPR059226">
    <property type="entry name" value="Choice_anch_Q_dom"/>
</dbReference>
<proteinExistence type="predicted"/>
<feature type="domain" description="Right handed beta helix" evidence="2">
    <location>
        <begin position="134"/>
        <end position="245"/>
    </location>
</feature>